<dbReference type="PANTHER" id="PTHR11206">
    <property type="entry name" value="MULTIDRUG RESISTANCE PROTEIN"/>
    <property type="match status" value="1"/>
</dbReference>
<comment type="subcellular location">
    <subcellularLocation>
        <location evidence="1">Membrane</location>
        <topology evidence="1">Multi-pass membrane protein</topology>
    </subcellularLocation>
</comment>
<evidence type="ECO:0000256" key="4">
    <source>
        <dbReference type="ARBA" id="ARBA00022989"/>
    </source>
</evidence>
<dbReference type="Proteomes" id="UP000054564">
    <property type="component" value="Unassembled WGS sequence"/>
</dbReference>
<feature type="transmembrane region" description="Helical" evidence="6">
    <location>
        <begin position="183"/>
        <end position="204"/>
    </location>
</feature>
<evidence type="ECO:0000256" key="5">
    <source>
        <dbReference type="ARBA" id="ARBA00023136"/>
    </source>
</evidence>
<feature type="transmembrane region" description="Helical" evidence="6">
    <location>
        <begin position="264"/>
        <end position="284"/>
    </location>
</feature>
<proteinExistence type="inferred from homology"/>
<organism evidence="8 9">
    <name type="scientific">Puccinia striiformis f. sp. tritici PST-78</name>
    <dbReference type="NCBI Taxonomy" id="1165861"/>
    <lineage>
        <taxon>Eukaryota</taxon>
        <taxon>Fungi</taxon>
        <taxon>Dikarya</taxon>
        <taxon>Basidiomycota</taxon>
        <taxon>Pucciniomycotina</taxon>
        <taxon>Pucciniomycetes</taxon>
        <taxon>Pucciniales</taxon>
        <taxon>Pucciniaceae</taxon>
        <taxon>Puccinia</taxon>
    </lineage>
</organism>
<evidence type="ECO:0000256" key="3">
    <source>
        <dbReference type="ARBA" id="ARBA00022692"/>
    </source>
</evidence>
<dbReference type="STRING" id="1165861.A0A0L0VE95"/>
<keyword evidence="5 6" id="KW-0472">Membrane</keyword>
<dbReference type="InterPro" id="IPR045069">
    <property type="entry name" value="MATE_euk"/>
</dbReference>
<evidence type="ECO:0000256" key="2">
    <source>
        <dbReference type="ARBA" id="ARBA00010199"/>
    </source>
</evidence>
<comment type="caution">
    <text evidence="8">The sequence shown here is derived from an EMBL/GenBank/DDBJ whole genome shotgun (WGS) entry which is preliminary data.</text>
</comment>
<keyword evidence="4 6" id="KW-1133">Transmembrane helix</keyword>
<dbReference type="EMBL" id="AJIL01000070">
    <property type="protein sequence ID" value="KNE97319.1"/>
    <property type="molecule type" value="Genomic_DNA"/>
</dbReference>
<dbReference type="NCBIfam" id="TIGR00797">
    <property type="entry name" value="matE"/>
    <property type="match status" value="1"/>
</dbReference>
<dbReference type="GO" id="GO:1990961">
    <property type="term" value="P:xenobiotic detoxification by transmembrane export across the plasma membrane"/>
    <property type="evidence" value="ECO:0007669"/>
    <property type="project" value="InterPro"/>
</dbReference>
<dbReference type="InterPro" id="IPR002528">
    <property type="entry name" value="MATE_fam"/>
</dbReference>
<feature type="transmembrane region" description="Helical" evidence="6">
    <location>
        <begin position="366"/>
        <end position="386"/>
    </location>
</feature>
<dbReference type="GO" id="GO:0015297">
    <property type="term" value="F:antiporter activity"/>
    <property type="evidence" value="ECO:0007669"/>
    <property type="project" value="InterPro"/>
</dbReference>
<evidence type="ECO:0000256" key="7">
    <source>
        <dbReference type="SAM" id="SignalP"/>
    </source>
</evidence>
<gene>
    <name evidence="8" type="ORF">PSTG_09430</name>
</gene>
<evidence type="ECO:0000256" key="6">
    <source>
        <dbReference type="SAM" id="Phobius"/>
    </source>
</evidence>
<feature type="transmembrane region" description="Helical" evidence="6">
    <location>
        <begin position="341"/>
        <end position="359"/>
    </location>
</feature>
<keyword evidence="7" id="KW-0732">Signal</keyword>
<name>A0A0L0VE95_9BASI</name>
<dbReference type="Pfam" id="PF01554">
    <property type="entry name" value="MatE"/>
    <property type="match status" value="2"/>
</dbReference>
<feature type="transmembrane region" description="Helical" evidence="6">
    <location>
        <begin position="108"/>
        <end position="131"/>
    </location>
</feature>
<feature type="transmembrane region" description="Helical" evidence="6">
    <location>
        <begin position="137"/>
        <end position="162"/>
    </location>
</feature>
<evidence type="ECO:0000256" key="1">
    <source>
        <dbReference type="ARBA" id="ARBA00004141"/>
    </source>
</evidence>
<reference evidence="9" key="1">
    <citation type="submission" date="2014-03" db="EMBL/GenBank/DDBJ databases">
        <title>The Genome Sequence of Puccinia striiformis f. sp. tritici PST-78.</title>
        <authorList>
            <consortium name="The Broad Institute Genome Sequencing Platform"/>
            <person name="Cuomo C."/>
            <person name="Hulbert S."/>
            <person name="Chen X."/>
            <person name="Walker B."/>
            <person name="Young S.K."/>
            <person name="Zeng Q."/>
            <person name="Gargeya S."/>
            <person name="Fitzgerald M."/>
            <person name="Haas B."/>
            <person name="Abouelleil A."/>
            <person name="Alvarado L."/>
            <person name="Arachchi H.M."/>
            <person name="Berlin A.M."/>
            <person name="Chapman S.B."/>
            <person name="Goldberg J."/>
            <person name="Griggs A."/>
            <person name="Gujja S."/>
            <person name="Hansen M."/>
            <person name="Howarth C."/>
            <person name="Imamovic A."/>
            <person name="Larimer J."/>
            <person name="McCowan C."/>
            <person name="Montmayeur A."/>
            <person name="Murphy C."/>
            <person name="Neiman D."/>
            <person name="Pearson M."/>
            <person name="Priest M."/>
            <person name="Roberts A."/>
            <person name="Saif S."/>
            <person name="Shea T."/>
            <person name="Sisk P."/>
            <person name="Sykes S."/>
            <person name="Wortman J."/>
            <person name="Nusbaum C."/>
            <person name="Birren B."/>
        </authorList>
    </citation>
    <scope>NUCLEOTIDE SEQUENCE [LARGE SCALE GENOMIC DNA]</scope>
    <source>
        <strain evidence="9">race PST-78</strain>
    </source>
</reference>
<keyword evidence="3 6" id="KW-0812">Transmembrane</keyword>
<dbReference type="AlphaFoldDB" id="A0A0L0VE95"/>
<feature type="chain" id="PRO_5005550024" description="MATE efflux family protein" evidence="7">
    <location>
        <begin position="21"/>
        <end position="430"/>
    </location>
</feature>
<dbReference type="GO" id="GO:0016020">
    <property type="term" value="C:membrane"/>
    <property type="evidence" value="ECO:0007669"/>
    <property type="project" value="UniProtKB-SubCell"/>
</dbReference>
<comment type="similarity">
    <text evidence="2">Belongs to the multi antimicrobial extrusion (MATE) (TC 2.A.66.1) family.</text>
</comment>
<feature type="signal peptide" evidence="7">
    <location>
        <begin position="1"/>
        <end position="20"/>
    </location>
</feature>
<evidence type="ECO:0000313" key="9">
    <source>
        <dbReference type="Proteomes" id="UP000054564"/>
    </source>
</evidence>
<evidence type="ECO:0008006" key="10">
    <source>
        <dbReference type="Google" id="ProtNLM"/>
    </source>
</evidence>
<sequence length="430" mass="45854">MANITLNCSSLSVIVGFASALDGLCSQSYTSGGLEASTLSALRTAVLLGGLMIPQGLLLWNIHPVLIFLRVDPTLADMAACSLRMLLWSLPGYATFEISRRWLQAQAIIYPPTCILLLVSPLNAILSYLFIWGPESLQLGFIGAPVATVISFNLMGLSCFLYCARVAGQQGWPGCDRRALRDLGPNFCLGLSGFTTLASEWWFWEFIGIASSRLGPTALAAQSVIVTISTLMYQFSGGASLAVAGRYGNLIGGGCTRRAGYASYAALGTGFLFGTLTMLAMVVFRRTLAGLFSSQEEVVALVAKVLPTVAFIQIPDSLGSTLAGVIRGAGKPKVGALINSIGYYVVGLPVGIFLTFSQLQLGIRGLWLGMLMAVTWTAIASSYYVFTKIIPFTTNQLPERQGLIIQNSGLGKASQGPFEDLGDYGTINTW</sequence>
<dbReference type="OrthoDB" id="2506185at2759"/>
<dbReference type="CDD" id="cd13132">
    <property type="entry name" value="MATE_eukaryotic"/>
    <property type="match status" value="1"/>
</dbReference>
<dbReference type="GO" id="GO:0042910">
    <property type="term" value="F:xenobiotic transmembrane transporter activity"/>
    <property type="evidence" value="ECO:0007669"/>
    <property type="project" value="InterPro"/>
</dbReference>
<feature type="transmembrane region" description="Helical" evidence="6">
    <location>
        <begin position="224"/>
        <end position="244"/>
    </location>
</feature>
<accession>A0A0L0VE95</accession>
<keyword evidence="9" id="KW-1185">Reference proteome</keyword>
<protein>
    <recommendedName>
        <fullName evidence="10">MATE efflux family protein</fullName>
    </recommendedName>
</protein>
<evidence type="ECO:0000313" key="8">
    <source>
        <dbReference type="EMBL" id="KNE97319.1"/>
    </source>
</evidence>